<dbReference type="Gene3D" id="3.90.1720.10">
    <property type="entry name" value="endopeptidase domain like (from Nostoc punctiforme)"/>
    <property type="match status" value="1"/>
</dbReference>
<dbReference type="SUPFAM" id="SSF54001">
    <property type="entry name" value="Cysteine proteinases"/>
    <property type="match status" value="1"/>
</dbReference>
<dbReference type="EMBL" id="JGCY01000244">
    <property type="protein sequence ID" value="EXY75286.1"/>
    <property type="molecule type" value="Genomic_DNA"/>
</dbReference>
<evidence type="ECO:0000256" key="1">
    <source>
        <dbReference type="ARBA" id="ARBA00007074"/>
    </source>
</evidence>
<dbReference type="InterPro" id="IPR038765">
    <property type="entry name" value="Papain-like_cys_pep_sf"/>
</dbReference>
<dbReference type="GO" id="GO:0006508">
    <property type="term" value="P:proteolysis"/>
    <property type="evidence" value="ECO:0007669"/>
    <property type="project" value="UniProtKB-KW"/>
</dbReference>
<dbReference type="GO" id="GO:0008234">
    <property type="term" value="F:cysteine-type peptidase activity"/>
    <property type="evidence" value="ECO:0007669"/>
    <property type="project" value="UniProtKB-KW"/>
</dbReference>
<proteinExistence type="inferred from homology"/>
<evidence type="ECO:0000313" key="7">
    <source>
        <dbReference type="EMBL" id="EXY75286.1"/>
    </source>
</evidence>
<accession>A0A015TWU9</accession>
<evidence type="ECO:0000256" key="2">
    <source>
        <dbReference type="ARBA" id="ARBA00022670"/>
    </source>
</evidence>
<protein>
    <submittedName>
        <fullName evidence="7">NlpC/P60 family protein</fullName>
    </submittedName>
</protein>
<keyword evidence="2" id="KW-0645">Protease</keyword>
<name>A0A015TWU9_BACFG</name>
<evidence type="ECO:0000256" key="5">
    <source>
        <dbReference type="ARBA" id="ARBA00022807"/>
    </source>
</evidence>
<dbReference type="AlphaFoldDB" id="A0A015TWU9"/>
<keyword evidence="4" id="KW-0378">Hydrolase</keyword>
<dbReference type="Proteomes" id="UP000020529">
    <property type="component" value="Unassembled WGS sequence"/>
</dbReference>
<dbReference type="PROSITE" id="PS51257">
    <property type="entry name" value="PROKAR_LIPOPROTEIN"/>
    <property type="match status" value="1"/>
</dbReference>
<evidence type="ECO:0000256" key="4">
    <source>
        <dbReference type="ARBA" id="ARBA00022801"/>
    </source>
</evidence>
<dbReference type="RefSeq" id="WP_005785341.1">
    <property type="nucleotide sequence ID" value="NZ_JGCY01000244.1"/>
</dbReference>
<sequence>MKKHLFNLLLFTVLVIGLSGCRTSAPKLDYKKLARASVRLGVDIGMEDNHKLYLEAAEWIGTPYRGGGETKRGTDCSGMTCQIYKKVYHTKLQRSTDGQKKESSKVARRNLREGDLVFFSSRKSRRKVAHVGIYLKDGKFVHASTSQGVIVSSLNEPYYRTHWISGGRVRK</sequence>
<dbReference type="InterPro" id="IPR000064">
    <property type="entry name" value="NLP_P60_dom"/>
</dbReference>
<dbReference type="InterPro" id="IPR052062">
    <property type="entry name" value="Murein_DD/LD_carboxypeptidase"/>
</dbReference>
<reference evidence="7 8" key="1">
    <citation type="submission" date="2014-02" db="EMBL/GenBank/DDBJ databases">
        <authorList>
            <person name="Sears C."/>
            <person name="Carroll K."/>
            <person name="Sack B.R."/>
            <person name="Qadri F."/>
            <person name="Myers L.L."/>
            <person name="Chung G.-T."/>
            <person name="Escheverria P."/>
            <person name="Fraser C.M."/>
            <person name="Sadzewicz L."/>
            <person name="Shefchek K.A."/>
            <person name="Tallon L."/>
            <person name="Das S.P."/>
            <person name="Daugherty S."/>
            <person name="Mongodin E.F."/>
        </authorList>
    </citation>
    <scope>NUCLEOTIDE SEQUENCE [LARGE SCALE GENOMIC DNA]</scope>
    <source>
        <strain evidence="8">3988T(B)14</strain>
    </source>
</reference>
<comment type="similarity">
    <text evidence="1">Belongs to the peptidase C40 family.</text>
</comment>
<evidence type="ECO:0000313" key="8">
    <source>
        <dbReference type="Proteomes" id="UP000020529"/>
    </source>
</evidence>
<gene>
    <name evidence="7" type="ORF">M124_0858</name>
</gene>
<dbReference type="PANTHER" id="PTHR47360">
    <property type="entry name" value="MUREIN DD-ENDOPEPTIDASE MEPS/MUREIN LD-CARBOXYPEPTIDASE"/>
    <property type="match status" value="1"/>
</dbReference>
<evidence type="ECO:0000256" key="3">
    <source>
        <dbReference type="ARBA" id="ARBA00022729"/>
    </source>
</evidence>
<dbReference type="Pfam" id="PF00877">
    <property type="entry name" value="NLPC_P60"/>
    <property type="match status" value="1"/>
</dbReference>
<dbReference type="PANTHER" id="PTHR47360:SF1">
    <property type="entry name" value="ENDOPEPTIDASE NLPC-RELATED"/>
    <property type="match status" value="1"/>
</dbReference>
<dbReference type="PATRIC" id="fig|1339315.3.peg.1652"/>
<keyword evidence="3" id="KW-0732">Signal</keyword>
<comment type="caution">
    <text evidence="7">The sequence shown here is derived from an EMBL/GenBank/DDBJ whole genome shotgun (WGS) entry which is preliminary data.</text>
</comment>
<keyword evidence="5" id="KW-0788">Thiol protease</keyword>
<evidence type="ECO:0000259" key="6">
    <source>
        <dbReference type="PROSITE" id="PS51935"/>
    </source>
</evidence>
<dbReference type="PROSITE" id="PS51935">
    <property type="entry name" value="NLPC_P60"/>
    <property type="match status" value="1"/>
</dbReference>
<feature type="domain" description="NlpC/P60" evidence="6">
    <location>
        <begin position="46"/>
        <end position="170"/>
    </location>
</feature>
<organism evidence="7 8">
    <name type="scientific">Bacteroides fragilis str. 3988T(B)14</name>
    <dbReference type="NCBI Taxonomy" id="1339315"/>
    <lineage>
        <taxon>Bacteria</taxon>
        <taxon>Pseudomonadati</taxon>
        <taxon>Bacteroidota</taxon>
        <taxon>Bacteroidia</taxon>
        <taxon>Bacteroidales</taxon>
        <taxon>Bacteroidaceae</taxon>
        <taxon>Bacteroides</taxon>
    </lineage>
</organism>